<gene>
    <name evidence="2" type="ORF">GCM10017083_37030</name>
</gene>
<keyword evidence="1" id="KW-0472">Membrane</keyword>
<accession>A0A918XVA6</accession>
<sequence>MAAPDRIEVATALYGAWRLIRGDSGGTAYFRPGRDGFWAAAWAVVLVVPAHLLTLGLHVAGSDTLEFGLEDAVREAEILVVGWFGYALLAYYALRAFGRVQRFDGYMTAYFWTTVPLVYIETLLSLIRAVDLLPDGLDRVLAIGLLVLLLWTRWFVARTGLAINGGEAAAVVFATLLFDFFVSKTLSPLL</sequence>
<organism evidence="2 3">
    <name type="scientific">Thalassobaculum fulvum</name>
    <dbReference type="NCBI Taxonomy" id="1633335"/>
    <lineage>
        <taxon>Bacteria</taxon>
        <taxon>Pseudomonadati</taxon>
        <taxon>Pseudomonadota</taxon>
        <taxon>Alphaproteobacteria</taxon>
        <taxon>Rhodospirillales</taxon>
        <taxon>Thalassobaculaceae</taxon>
        <taxon>Thalassobaculum</taxon>
    </lineage>
</organism>
<name>A0A918XVA6_9PROT</name>
<keyword evidence="1" id="KW-1133">Transmembrane helix</keyword>
<evidence type="ECO:0000256" key="1">
    <source>
        <dbReference type="SAM" id="Phobius"/>
    </source>
</evidence>
<feature type="transmembrane region" description="Helical" evidence="1">
    <location>
        <begin position="37"/>
        <end position="58"/>
    </location>
</feature>
<proteinExistence type="predicted"/>
<evidence type="ECO:0000313" key="2">
    <source>
        <dbReference type="EMBL" id="GHD56684.1"/>
    </source>
</evidence>
<reference evidence="2" key="1">
    <citation type="journal article" date="2014" name="Int. J. Syst. Evol. Microbiol.">
        <title>Complete genome sequence of Corynebacterium casei LMG S-19264T (=DSM 44701T), isolated from a smear-ripened cheese.</title>
        <authorList>
            <consortium name="US DOE Joint Genome Institute (JGI-PGF)"/>
            <person name="Walter F."/>
            <person name="Albersmeier A."/>
            <person name="Kalinowski J."/>
            <person name="Ruckert C."/>
        </authorList>
    </citation>
    <scope>NUCLEOTIDE SEQUENCE</scope>
    <source>
        <strain evidence="2">KCTC 42651</strain>
    </source>
</reference>
<comment type="caution">
    <text evidence="2">The sequence shown here is derived from an EMBL/GenBank/DDBJ whole genome shotgun (WGS) entry which is preliminary data.</text>
</comment>
<feature type="transmembrane region" description="Helical" evidence="1">
    <location>
        <begin position="168"/>
        <end position="186"/>
    </location>
</feature>
<protein>
    <recommendedName>
        <fullName evidence="4">Yip1 domain-containing protein</fullName>
    </recommendedName>
</protein>
<feature type="transmembrane region" description="Helical" evidence="1">
    <location>
        <begin position="139"/>
        <end position="156"/>
    </location>
</feature>
<dbReference type="AlphaFoldDB" id="A0A918XVA6"/>
<dbReference type="Proteomes" id="UP000630353">
    <property type="component" value="Unassembled WGS sequence"/>
</dbReference>
<evidence type="ECO:0000313" key="3">
    <source>
        <dbReference type="Proteomes" id="UP000630353"/>
    </source>
</evidence>
<feature type="transmembrane region" description="Helical" evidence="1">
    <location>
        <begin position="109"/>
        <end position="127"/>
    </location>
</feature>
<reference evidence="2" key="2">
    <citation type="submission" date="2020-09" db="EMBL/GenBank/DDBJ databases">
        <authorList>
            <person name="Sun Q."/>
            <person name="Kim S."/>
        </authorList>
    </citation>
    <scope>NUCLEOTIDE SEQUENCE</scope>
    <source>
        <strain evidence="2">KCTC 42651</strain>
    </source>
</reference>
<evidence type="ECO:0008006" key="4">
    <source>
        <dbReference type="Google" id="ProtNLM"/>
    </source>
</evidence>
<keyword evidence="3" id="KW-1185">Reference proteome</keyword>
<dbReference type="EMBL" id="BMZS01000009">
    <property type="protein sequence ID" value="GHD56684.1"/>
    <property type="molecule type" value="Genomic_DNA"/>
</dbReference>
<dbReference type="RefSeq" id="WP_189992405.1">
    <property type="nucleotide sequence ID" value="NZ_BMZS01000009.1"/>
</dbReference>
<feature type="transmembrane region" description="Helical" evidence="1">
    <location>
        <begin position="78"/>
        <end position="97"/>
    </location>
</feature>
<keyword evidence="1" id="KW-0812">Transmembrane</keyword>